<evidence type="ECO:0000313" key="4">
    <source>
        <dbReference type="Proteomes" id="UP000801492"/>
    </source>
</evidence>
<feature type="compositionally biased region" description="Basic and acidic residues" evidence="1">
    <location>
        <begin position="83"/>
        <end position="92"/>
    </location>
</feature>
<dbReference type="Proteomes" id="UP000801492">
    <property type="component" value="Unassembled WGS sequence"/>
</dbReference>
<name>A0A8K0C8P6_IGNLU</name>
<gene>
    <name evidence="3" type="ORF">ILUMI_25368</name>
</gene>
<dbReference type="PANTHER" id="PTHR47272:SF2">
    <property type="entry name" value="PIGGYBAC TRANSPOSABLE ELEMENT-DERIVED PROTEIN 3-LIKE"/>
    <property type="match status" value="1"/>
</dbReference>
<evidence type="ECO:0000313" key="3">
    <source>
        <dbReference type="EMBL" id="KAF2880811.1"/>
    </source>
</evidence>
<comment type="caution">
    <text evidence="3">The sequence shown here is derived from an EMBL/GenBank/DDBJ whole genome shotgun (WGS) entry which is preliminary data.</text>
</comment>
<evidence type="ECO:0000259" key="2">
    <source>
        <dbReference type="Pfam" id="PF13843"/>
    </source>
</evidence>
<sequence>MFIKTKPVRFGFKIWMLCGSDGYLYNTDIYHGRSADNNKEPLGTRADYRSDGHLIFVKWNDNAIVTVGSNHYGVTPLHKTARRVKEEHKKDVQQPNAMKKYNERMGRVDLLD</sequence>
<feature type="compositionally biased region" description="Basic and acidic residues" evidence="1">
    <location>
        <begin position="100"/>
        <end position="112"/>
    </location>
</feature>
<feature type="domain" description="PiggyBac transposable element-derived protein" evidence="2">
    <location>
        <begin position="47"/>
        <end position="111"/>
    </location>
</feature>
<dbReference type="PANTHER" id="PTHR47272">
    <property type="entry name" value="DDE_TNP_1_7 DOMAIN-CONTAINING PROTEIN"/>
    <property type="match status" value="1"/>
</dbReference>
<dbReference type="AlphaFoldDB" id="A0A8K0C8P6"/>
<keyword evidence="4" id="KW-1185">Reference proteome</keyword>
<protein>
    <recommendedName>
        <fullName evidence="2">PiggyBac transposable element-derived protein domain-containing protein</fullName>
    </recommendedName>
</protein>
<dbReference type="EMBL" id="VTPC01090904">
    <property type="protein sequence ID" value="KAF2880811.1"/>
    <property type="molecule type" value="Genomic_DNA"/>
</dbReference>
<dbReference type="Pfam" id="PF13843">
    <property type="entry name" value="DDE_Tnp_1_7"/>
    <property type="match status" value="1"/>
</dbReference>
<evidence type="ECO:0000256" key="1">
    <source>
        <dbReference type="SAM" id="MobiDB-lite"/>
    </source>
</evidence>
<dbReference type="InterPro" id="IPR029526">
    <property type="entry name" value="PGBD"/>
</dbReference>
<proteinExistence type="predicted"/>
<feature type="region of interest" description="Disordered" evidence="1">
    <location>
        <begin position="83"/>
        <end position="112"/>
    </location>
</feature>
<dbReference type="OrthoDB" id="10057240at2759"/>
<organism evidence="3 4">
    <name type="scientific">Ignelater luminosus</name>
    <name type="common">Cucubano</name>
    <name type="synonym">Pyrophorus luminosus</name>
    <dbReference type="NCBI Taxonomy" id="2038154"/>
    <lineage>
        <taxon>Eukaryota</taxon>
        <taxon>Metazoa</taxon>
        <taxon>Ecdysozoa</taxon>
        <taxon>Arthropoda</taxon>
        <taxon>Hexapoda</taxon>
        <taxon>Insecta</taxon>
        <taxon>Pterygota</taxon>
        <taxon>Neoptera</taxon>
        <taxon>Endopterygota</taxon>
        <taxon>Coleoptera</taxon>
        <taxon>Polyphaga</taxon>
        <taxon>Elateriformia</taxon>
        <taxon>Elateroidea</taxon>
        <taxon>Elateridae</taxon>
        <taxon>Agrypninae</taxon>
        <taxon>Pyrophorini</taxon>
        <taxon>Ignelater</taxon>
    </lineage>
</organism>
<accession>A0A8K0C8P6</accession>
<reference evidence="3" key="1">
    <citation type="submission" date="2019-08" db="EMBL/GenBank/DDBJ databases">
        <title>The genome of the North American firefly Photinus pyralis.</title>
        <authorList>
            <consortium name="Photinus pyralis genome working group"/>
            <person name="Fallon T.R."/>
            <person name="Sander Lower S.E."/>
            <person name="Weng J.-K."/>
        </authorList>
    </citation>
    <scope>NUCLEOTIDE SEQUENCE</scope>
    <source>
        <strain evidence="3">TRF0915ILg1</strain>
        <tissue evidence="3">Whole body</tissue>
    </source>
</reference>